<feature type="domain" description="Interferon/interleukin receptor" evidence="4">
    <location>
        <begin position="141"/>
        <end position="243"/>
    </location>
</feature>
<dbReference type="PANTHER" id="PTHR20859:SF5">
    <property type="entry name" value="INTERFERON GAMMA RECEPTOR 1"/>
    <property type="match status" value="1"/>
</dbReference>
<dbReference type="InterPro" id="IPR015373">
    <property type="entry name" value="Interferon/interleukin_rcp_dom"/>
</dbReference>
<organism evidence="5 6">
    <name type="scientific">Pelobates cultripes</name>
    <name type="common">Western spadefoot toad</name>
    <dbReference type="NCBI Taxonomy" id="61616"/>
    <lineage>
        <taxon>Eukaryota</taxon>
        <taxon>Metazoa</taxon>
        <taxon>Chordata</taxon>
        <taxon>Craniata</taxon>
        <taxon>Vertebrata</taxon>
        <taxon>Euteleostomi</taxon>
        <taxon>Amphibia</taxon>
        <taxon>Batrachia</taxon>
        <taxon>Anura</taxon>
        <taxon>Pelobatoidea</taxon>
        <taxon>Pelobatidae</taxon>
        <taxon>Pelobates</taxon>
    </lineage>
</organism>
<keyword evidence="2" id="KW-0732">Signal</keyword>
<evidence type="ECO:0000313" key="5">
    <source>
        <dbReference type="EMBL" id="CAH2250468.1"/>
    </source>
</evidence>
<evidence type="ECO:0000256" key="1">
    <source>
        <dbReference type="SAM" id="Phobius"/>
    </source>
</evidence>
<feature type="domain" description="Fibronectin type-III" evidence="3">
    <location>
        <begin position="247"/>
        <end position="335"/>
    </location>
</feature>
<dbReference type="SUPFAM" id="SSF49265">
    <property type="entry name" value="Fibronectin type III"/>
    <property type="match status" value="4"/>
</dbReference>
<dbReference type="Proteomes" id="UP001295444">
    <property type="component" value="Chromosome 02"/>
</dbReference>
<keyword evidence="1" id="KW-0812">Transmembrane</keyword>
<feature type="domain" description="Fibronectin type-III" evidence="3">
    <location>
        <begin position="22"/>
        <end position="127"/>
    </location>
</feature>
<feature type="chain" id="PRO_5041909811" evidence="2">
    <location>
        <begin position="34"/>
        <end position="664"/>
    </location>
</feature>
<dbReference type="Pfam" id="PF09294">
    <property type="entry name" value="Interfer-bind"/>
    <property type="match status" value="1"/>
</dbReference>
<protein>
    <submittedName>
        <fullName evidence="5">Interferon gamma receptor 1</fullName>
    </submittedName>
</protein>
<dbReference type="GO" id="GO:0004896">
    <property type="term" value="F:cytokine receptor activity"/>
    <property type="evidence" value="ECO:0007669"/>
    <property type="project" value="TreeGrafter"/>
</dbReference>
<dbReference type="InterPro" id="IPR036116">
    <property type="entry name" value="FN3_sf"/>
</dbReference>
<evidence type="ECO:0000259" key="3">
    <source>
        <dbReference type="Pfam" id="PF01108"/>
    </source>
</evidence>
<keyword evidence="5" id="KW-0675">Receptor</keyword>
<evidence type="ECO:0000259" key="4">
    <source>
        <dbReference type="Pfam" id="PF09294"/>
    </source>
</evidence>
<dbReference type="Pfam" id="PF01108">
    <property type="entry name" value="Tissue_fac"/>
    <property type="match status" value="2"/>
</dbReference>
<feature type="signal peptide" evidence="2">
    <location>
        <begin position="1"/>
        <end position="33"/>
    </location>
</feature>
<dbReference type="InterPro" id="IPR013783">
    <property type="entry name" value="Ig-like_fold"/>
</dbReference>
<feature type="transmembrane region" description="Helical" evidence="1">
    <location>
        <begin position="465"/>
        <end position="488"/>
    </location>
</feature>
<dbReference type="CDD" id="cd00063">
    <property type="entry name" value="FN3"/>
    <property type="match status" value="1"/>
</dbReference>
<dbReference type="AlphaFoldDB" id="A0AAD1VTQ8"/>
<dbReference type="InterPro" id="IPR003961">
    <property type="entry name" value="FN3_dom"/>
</dbReference>
<dbReference type="GO" id="GO:0005886">
    <property type="term" value="C:plasma membrane"/>
    <property type="evidence" value="ECO:0007669"/>
    <property type="project" value="TreeGrafter"/>
</dbReference>
<evidence type="ECO:0000313" key="6">
    <source>
        <dbReference type="Proteomes" id="UP001295444"/>
    </source>
</evidence>
<dbReference type="FunFam" id="2.60.40.10:FF:001425">
    <property type="entry name" value="Interferon gamma receptor 1"/>
    <property type="match status" value="1"/>
</dbReference>
<sequence length="664" mass="75499">MGRRWWWWRAVHGIRFVHHLLLAFILLQTTADGNRGPTTPPRVPLPFNLEMKSYNFNTTIQWEYKITSVSPYFQVEIKNYKTGDNWTVVNNCKRIPQHHCDLSKKIKEPDVFYNVRIKAFLGTEESEYATKRDFCLKIDGIIGPPTLNATVENNEIVLDIWHPTTPSTEKRKKTIGDFYEDFKYVVYIRGNKTSEYVPEECDSMGCTAYIVPTEQEETICLSAQGTSKHFSVTGEKSKEICLDLQNDNARKISPPFNVTIKSYNFFTTVSWEYEITSAVPYFQVETKDSGHDNWTVVKRCRRISQQYCDLSKIFTGPNKSYHVRVKAFLGTEASEYAAAYDFNLIYDGIIGPPTLNATLVDNKIGLEIWHPLVPTTEQGPMTIGDIYDDFEYIVNITGNNTSEFVASDCDNLGCIAEIVPPAKSEDVCLVARGHSNYWAVFSEKSKEICIHIHDMDKRENLQNKITLITALTVFFSLLLVIGCIFYIVKVIKKENILPQSLSYVVTNIKPPISLIADKSKYSQVSISPIKEQIHDKLMEEDQISQTDELSTTVSQECEDTEYQRAVADVGQQQSDNDQNEIVVEPDTTSNHGDSKHFNTDNYSKDSGISMDTGLCESNEVEKHSSDTKQISSSYGYDKPHVPLDLLIQINKEVYGVEPNVSDVC</sequence>
<gene>
    <name evidence="5" type="ORF">PECUL_23A012240</name>
</gene>
<dbReference type="InterPro" id="IPR050650">
    <property type="entry name" value="Type-II_Cytokine-TF_Rcpt"/>
</dbReference>
<dbReference type="EMBL" id="OW240913">
    <property type="protein sequence ID" value="CAH2250468.1"/>
    <property type="molecule type" value="Genomic_DNA"/>
</dbReference>
<accession>A0AAD1VTQ8</accession>
<reference evidence="5" key="1">
    <citation type="submission" date="2022-03" db="EMBL/GenBank/DDBJ databases">
        <authorList>
            <person name="Alioto T."/>
            <person name="Alioto T."/>
            <person name="Gomez Garrido J."/>
        </authorList>
    </citation>
    <scope>NUCLEOTIDE SEQUENCE</scope>
</reference>
<name>A0AAD1VTQ8_PELCU</name>
<proteinExistence type="predicted"/>
<dbReference type="Gene3D" id="2.60.40.10">
    <property type="entry name" value="Immunoglobulins"/>
    <property type="match status" value="4"/>
</dbReference>
<keyword evidence="6" id="KW-1185">Reference proteome</keyword>
<keyword evidence="1" id="KW-1133">Transmembrane helix</keyword>
<dbReference type="PANTHER" id="PTHR20859">
    <property type="entry name" value="INTERFERON/INTERLEUKIN RECEPTOR"/>
    <property type="match status" value="1"/>
</dbReference>
<evidence type="ECO:0000256" key="2">
    <source>
        <dbReference type="SAM" id="SignalP"/>
    </source>
</evidence>
<keyword evidence="1" id="KW-0472">Membrane</keyword>